<organism evidence="3 4">
    <name type="scientific">Mucilaginibacter terrigena</name>
    <dbReference type="NCBI Taxonomy" id="2492395"/>
    <lineage>
        <taxon>Bacteria</taxon>
        <taxon>Pseudomonadati</taxon>
        <taxon>Bacteroidota</taxon>
        <taxon>Sphingobacteriia</taxon>
        <taxon>Sphingobacteriales</taxon>
        <taxon>Sphingobacteriaceae</taxon>
        <taxon>Mucilaginibacter</taxon>
    </lineage>
</organism>
<dbReference type="AlphaFoldDB" id="A0A4Q5LHL7"/>
<reference evidence="3 4" key="1">
    <citation type="submission" date="2019-02" db="EMBL/GenBank/DDBJ databases">
        <title>Bacterial novel species Mucilaginibacter sp. 17JY9-4 isolated from soil.</title>
        <authorList>
            <person name="Jung H.-Y."/>
        </authorList>
    </citation>
    <scope>NUCLEOTIDE SEQUENCE [LARGE SCALE GENOMIC DNA]</scope>
    <source>
        <strain evidence="3 4">17JY9-4</strain>
    </source>
</reference>
<protein>
    <submittedName>
        <fullName evidence="3">Uncharacterized protein</fullName>
    </submittedName>
</protein>
<dbReference type="Proteomes" id="UP000293331">
    <property type="component" value="Unassembled WGS sequence"/>
</dbReference>
<gene>
    <name evidence="3" type="ORF">EWM62_17385</name>
</gene>
<feature type="chain" id="PRO_5020770957" evidence="2">
    <location>
        <begin position="22"/>
        <end position="516"/>
    </location>
</feature>
<accession>A0A4Q5LHL7</accession>
<keyword evidence="1" id="KW-0175">Coiled coil</keyword>
<feature type="signal peptide" evidence="2">
    <location>
        <begin position="1"/>
        <end position="21"/>
    </location>
</feature>
<dbReference type="EMBL" id="SEWG01000008">
    <property type="protein sequence ID" value="RYU86923.1"/>
    <property type="molecule type" value="Genomic_DNA"/>
</dbReference>
<evidence type="ECO:0000256" key="1">
    <source>
        <dbReference type="SAM" id="Coils"/>
    </source>
</evidence>
<comment type="caution">
    <text evidence="3">The sequence shown here is derived from an EMBL/GenBank/DDBJ whole genome shotgun (WGS) entry which is preliminary data.</text>
</comment>
<dbReference type="RefSeq" id="WP_129877953.1">
    <property type="nucleotide sequence ID" value="NZ_SEWG01000008.1"/>
</dbReference>
<sequence length="516" mass="58845">MKKILFIAALLSIAFNNQLRAQVKAPVKKKVAIAPASRSIDFFNMNGDDAVQVLNDEFKKLKIVLTGLDERPIYDFNFGSNDKIDEIGTEHRLYFSKGLSARVTEFSADKRISKLLFFISDEKQYTEIKKLLGFAAWKILNEGNNDTTYRNGNIFANIVSAEGVEDKKPVMYYSITAEVAKQGDTYSPESSQAFDVSNLALNHKSDDVINQAINFVKKLGYTFFYKSMESHFVDRKTGKRYGSESTAYFSKSLSIQFSVNKLWSVNEIVFRSTDLIAFSKLKKAFNLSAWTYNGTLGNGSINSYTNKNIDCEVDGSAPKIIFTIHPELNDIDTRLKLAPTPTLADLIKLHNSGTEKEVAKNITKTYLNKISYNESLKRYTFDTTASDFYFYFLSPTNTLVQVYLKIPLTTDFTAPFFVNSSDKAYLKSLADEFDASEYTQYYSKVLLENQFRIHDNNVEATRKRVEAERMEQARLSELEIERQNAEKERLKAEKAARLNESLNKINDALRQMIKKP</sequence>
<proteinExistence type="predicted"/>
<keyword evidence="4" id="KW-1185">Reference proteome</keyword>
<feature type="coiled-coil region" evidence="1">
    <location>
        <begin position="468"/>
        <end position="515"/>
    </location>
</feature>
<keyword evidence="2" id="KW-0732">Signal</keyword>
<evidence type="ECO:0000313" key="4">
    <source>
        <dbReference type="Proteomes" id="UP000293331"/>
    </source>
</evidence>
<name>A0A4Q5LHL7_9SPHI</name>
<dbReference type="OrthoDB" id="729605at2"/>
<evidence type="ECO:0000313" key="3">
    <source>
        <dbReference type="EMBL" id="RYU86923.1"/>
    </source>
</evidence>
<evidence type="ECO:0000256" key="2">
    <source>
        <dbReference type="SAM" id="SignalP"/>
    </source>
</evidence>